<dbReference type="EMBL" id="JQGC01000003">
    <property type="protein sequence ID" value="KFL32302.1"/>
    <property type="molecule type" value="Genomic_DNA"/>
</dbReference>
<dbReference type="OrthoDB" id="7945864at2"/>
<evidence type="ECO:0000313" key="2">
    <source>
        <dbReference type="EMBL" id="KFL32302.1"/>
    </source>
</evidence>
<evidence type="ECO:0000313" key="3">
    <source>
        <dbReference type="Proteomes" id="UP000028981"/>
    </source>
</evidence>
<dbReference type="AlphaFoldDB" id="A0A087M5Z9"/>
<keyword evidence="1" id="KW-0732">Signal</keyword>
<dbReference type="RefSeq" id="WP_035079918.1">
    <property type="nucleotide sequence ID" value="NZ_JQGC01000003.1"/>
</dbReference>
<organism evidence="2 3">
    <name type="scientific">Devosia riboflavina</name>
    <dbReference type="NCBI Taxonomy" id="46914"/>
    <lineage>
        <taxon>Bacteria</taxon>
        <taxon>Pseudomonadati</taxon>
        <taxon>Pseudomonadota</taxon>
        <taxon>Alphaproteobacteria</taxon>
        <taxon>Hyphomicrobiales</taxon>
        <taxon>Devosiaceae</taxon>
        <taxon>Devosia</taxon>
    </lineage>
</organism>
<feature type="chain" id="PRO_5001825932" evidence="1">
    <location>
        <begin position="21"/>
        <end position="199"/>
    </location>
</feature>
<comment type="caution">
    <text evidence="2">The sequence shown here is derived from an EMBL/GenBank/DDBJ whole genome shotgun (WGS) entry which is preliminary data.</text>
</comment>
<name>A0A087M5Z9_9HYPH</name>
<evidence type="ECO:0000256" key="1">
    <source>
        <dbReference type="SAM" id="SignalP"/>
    </source>
</evidence>
<accession>A0A087M5Z9</accession>
<gene>
    <name evidence="2" type="ORF">JP75_04950</name>
</gene>
<protein>
    <submittedName>
        <fullName evidence="2">Uncharacterized protein</fullName>
    </submittedName>
</protein>
<dbReference type="Proteomes" id="UP000028981">
    <property type="component" value="Unassembled WGS sequence"/>
</dbReference>
<sequence>MRRLLACLVIGLIGISPALAFDAGTQDVLDRMKVGKLVPITEIATLMRNSERWCYAEDEGSCSWSDIYLDVTETGATYEIGNAWDADRDVIFTDHGTFEEGRYICETGYDWVPTLRAVNRADGSAINGRPLWELKTEIGEGRSEGVDCFDYVLKGADAEAETITLLQRQFTDGVTDTSNDVTVTLHFNAATASALTWYY</sequence>
<reference evidence="2 3" key="1">
    <citation type="submission" date="2014-08" db="EMBL/GenBank/DDBJ databases">
        <authorList>
            <person name="Hassan Y.I."/>
            <person name="Lepp D."/>
            <person name="Zhou T."/>
        </authorList>
    </citation>
    <scope>NUCLEOTIDE SEQUENCE [LARGE SCALE GENOMIC DNA]</scope>
    <source>
        <strain evidence="2 3">IFO13584</strain>
    </source>
</reference>
<feature type="signal peptide" evidence="1">
    <location>
        <begin position="1"/>
        <end position="20"/>
    </location>
</feature>
<proteinExistence type="predicted"/>
<keyword evidence="3" id="KW-1185">Reference proteome</keyword>